<organism evidence="2">
    <name type="scientific">Arundo donax</name>
    <name type="common">Giant reed</name>
    <name type="synonym">Donax arundinaceus</name>
    <dbReference type="NCBI Taxonomy" id="35708"/>
    <lineage>
        <taxon>Eukaryota</taxon>
        <taxon>Viridiplantae</taxon>
        <taxon>Streptophyta</taxon>
        <taxon>Embryophyta</taxon>
        <taxon>Tracheophyta</taxon>
        <taxon>Spermatophyta</taxon>
        <taxon>Magnoliopsida</taxon>
        <taxon>Liliopsida</taxon>
        <taxon>Poales</taxon>
        <taxon>Poaceae</taxon>
        <taxon>PACMAD clade</taxon>
        <taxon>Arundinoideae</taxon>
        <taxon>Arundineae</taxon>
        <taxon>Arundo</taxon>
    </lineage>
</organism>
<sequence length="49" mass="5576">MYFFLPETMGKSLEDTVKLFGKDADDDDDDVGGRHERKKSTELITAPQQ</sequence>
<proteinExistence type="predicted"/>
<dbReference type="AlphaFoldDB" id="A0A0A9AGK4"/>
<reference evidence="2" key="1">
    <citation type="submission" date="2014-09" db="EMBL/GenBank/DDBJ databases">
        <authorList>
            <person name="Magalhaes I.L.F."/>
            <person name="Oliveira U."/>
            <person name="Santos F.R."/>
            <person name="Vidigal T.H.D.A."/>
            <person name="Brescovit A.D."/>
            <person name="Santos A.J."/>
        </authorList>
    </citation>
    <scope>NUCLEOTIDE SEQUENCE</scope>
    <source>
        <tissue evidence="2">Shoot tissue taken approximately 20 cm above the soil surface</tissue>
    </source>
</reference>
<reference evidence="2" key="2">
    <citation type="journal article" date="2015" name="Data Brief">
        <title>Shoot transcriptome of the giant reed, Arundo donax.</title>
        <authorList>
            <person name="Barrero R.A."/>
            <person name="Guerrero F.D."/>
            <person name="Moolhuijzen P."/>
            <person name="Goolsby J.A."/>
            <person name="Tidwell J."/>
            <person name="Bellgard S.E."/>
            <person name="Bellgard M.I."/>
        </authorList>
    </citation>
    <scope>NUCLEOTIDE SEQUENCE</scope>
    <source>
        <tissue evidence="2">Shoot tissue taken approximately 20 cm above the soil surface</tissue>
    </source>
</reference>
<accession>A0A0A9AGK4</accession>
<protein>
    <submittedName>
        <fullName evidence="2">Uncharacterized protein</fullName>
    </submittedName>
</protein>
<dbReference type="EMBL" id="GBRH01249835">
    <property type="protein sequence ID" value="JAD48060.1"/>
    <property type="molecule type" value="Transcribed_RNA"/>
</dbReference>
<feature type="region of interest" description="Disordered" evidence="1">
    <location>
        <begin position="21"/>
        <end position="49"/>
    </location>
</feature>
<evidence type="ECO:0000256" key="1">
    <source>
        <dbReference type="SAM" id="MobiDB-lite"/>
    </source>
</evidence>
<name>A0A0A9AGK4_ARUDO</name>
<evidence type="ECO:0000313" key="2">
    <source>
        <dbReference type="EMBL" id="JAD48060.1"/>
    </source>
</evidence>